<keyword evidence="2" id="KW-1185">Reference proteome</keyword>
<proteinExistence type="predicted"/>
<dbReference type="GO" id="GO:0046677">
    <property type="term" value="P:response to antibiotic"/>
    <property type="evidence" value="ECO:0007669"/>
    <property type="project" value="InterPro"/>
</dbReference>
<organism evidence="1 2">
    <name type="scientific">Amycolatopsis antarctica</name>
    <dbReference type="NCBI Taxonomy" id="1854586"/>
    <lineage>
        <taxon>Bacteria</taxon>
        <taxon>Bacillati</taxon>
        <taxon>Actinomycetota</taxon>
        <taxon>Actinomycetes</taxon>
        <taxon>Pseudonocardiales</taxon>
        <taxon>Pseudonocardiaceae</taxon>
        <taxon>Amycolatopsis</taxon>
    </lineage>
</organism>
<accession>A0A263D7V3</accession>
<sequence>MAARTGSFAPAYGLDDDDALRALIGDAHVVAIGENNHHIAEFSALRDRLLRFLVRDMGFGVLGFESGFVEGALVDDWIHGGPGELADVARDGFTFSLGDSGEMHTMLRWLREHNADGGRVRYAGLDVAASAGSPAPSLHAVRDFLRDTDPPSVSIVDEALAATEPYSAVSSAVSPGRYAALDRPVRDRATAAVSRVLSRLDTLAPRLSGDPVAFAIARHHAIGAVRLDAYLAEVDALMTATASAVSGSSRDTYMAETVRLLRTLHGPDERIVLMMHNGHLQRVPVPLFPGHAAVSAGTHLAAGYGEDYLALAITAGSGSTTGLEPTEGTRLGFTVTEEPLSPPAEGSVEATMAGEPERLLDLRAARRTGGGGPRGIRHATMNSDVEVTEAFDALVYLPYMQVTAFVRAAQ</sequence>
<dbReference type="InterPro" id="IPR052036">
    <property type="entry name" value="Hydrolase/PRTase-associated"/>
</dbReference>
<name>A0A263D7V3_9PSEU</name>
<dbReference type="AlphaFoldDB" id="A0A263D7V3"/>
<dbReference type="Gene3D" id="3.40.1660.10">
    <property type="entry name" value="EreA-like (biosynthetic domain)"/>
    <property type="match status" value="1"/>
</dbReference>
<dbReference type="Proteomes" id="UP000242444">
    <property type="component" value="Unassembled WGS sequence"/>
</dbReference>
<evidence type="ECO:0000313" key="2">
    <source>
        <dbReference type="Proteomes" id="UP000242444"/>
    </source>
</evidence>
<comment type="caution">
    <text evidence="1">The sequence shown here is derived from an EMBL/GenBank/DDBJ whole genome shotgun (WGS) entry which is preliminary data.</text>
</comment>
<dbReference type="SUPFAM" id="SSF159501">
    <property type="entry name" value="EreA/ChaN-like"/>
    <property type="match status" value="1"/>
</dbReference>
<dbReference type="InParanoid" id="A0A263D7V3"/>
<dbReference type="Gene3D" id="1.20.1440.30">
    <property type="entry name" value="Biosynthetic Protein domain"/>
    <property type="match status" value="1"/>
</dbReference>
<dbReference type="OrthoDB" id="9810066at2"/>
<dbReference type="RefSeq" id="WP_094861834.1">
    <property type="nucleotide sequence ID" value="NZ_NKYE01000003.1"/>
</dbReference>
<dbReference type="EMBL" id="NKYE01000003">
    <property type="protein sequence ID" value="OZM74078.1"/>
    <property type="molecule type" value="Genomic_DNA"/>
</dbReference>
<dbReference type="Gene3D" id="3.30.1870.10">
    <property type="entry name" value="EreA-like, domain 2"/>
    <property type="match status" value="1"/>
</dbReference>
<gene>
    <name evidence="1" type="ORF">CFN78_07345</name>
</gene>
<dbReference type="PANTHER" id="PTHR31299:SF0">
    <property type="entry name" value="ESTERASE, PUTATIVE (AFU_ORTHOLOGUE AFUA_1G05850)-RELATED"/>
    <property type="match status" value="1"/>
</dbReference>
<protein>
    <submittedName>
        <fullName evidence="1">Erythromycin esterase</fullName>
    </submittedName>
</protein>
<dbReference type="Pfam" id="PF05139">
    <property type="entry name" value="Erythro_esteras"/>
    <property type="match status" value="1"/>
</dbReference>
<dbReference type="InterPro" id="IPR007815">
    <property type="entry name" value="Emycin_Estase"/>
</dbReference>
<reference evidence="1 2" key="1">
    <citation type="submission" date="2017-07" db="EMBL/GenBank/DDBJ databases">
        <title>Amycolatopsis antarcticus sp. nov., isolated from the surface of an Antarcticus brown macroalga.</title>
        <authorList>
            <person name="Wang J."/>
            <person name="Leiva S."/>
            <person name="Huang J."/>
            <person name="Huang Y."/>
        </authorList>
    </citation>
    <scope>NUCLEOTIDE SEQUENCE [LARGE SCALE GENOMIC DNA]</scope>
    <source>
        <strain evidence="1 2">AU-G6</strain>
    </source>
</reference>
<evidence type="ECO:0000313" key="1">
    <source>
        <dbReference type="EMBL" id="OZM74078.1"/>
    </source>
</evidence>
<dbReference type="CDD" id="cd14728">
    <property type="entry name" value="Ere-like"/>
    <property type="match status" value="1"/>
</dbReference>
<dbReference type="PANTHER" id="PTHR31299">
    <property type="entry name" value="ESTERASE, PUTATIVE (AFU_ORTHOLOGUE AFUA_1G05850)-RELATED"/>
    <property type="match status" value="1"/>
</dbReference>